<dbReference type="FunFam" id="2.70.70.10:FF:000006">
    <property type="entry name" value="M23 family peptidase"/>
    <property type="match status" value="1"/>
</dbReference>
<feature type="transmembrane region" description="Helical" evidence="2">
    <location>
        <begin position="32"/>
        <end position="53"/>
    </location>
</feature>
<dbReference type="AlphaFoldDB" id="A0A0U9HDQ0"/>
<accession>A0A0U9HDQ0</accession>
<keyword evidence="4" id="KW-0378">Hydrolase</keyword>
<evidence type="ECO:0000256" key="2">
    <source>
        <dbReference type="SAM" id="Phobius"/>
    </source>
</evidence>
<feature type="coiled-coil region" evidence="1">
    <location>
        <begin position="55"/>
        <end position="109"/>
    </location>
</feature>
<keyword evidence="2" id="KW-1133">Transmembrane helix</keyword>
<dbReference type="Pfam" id="PF01551">
    <property type="entry name" value="Peptidase_M23"/>
    <property type="match status" value="1"/>
</dbReference>
<dbReference type="Gene3D" id="2.70.70.10">
    <property type="entry name" value="Glucose Permease (Domain IIA)"/>
    <property type="match status" value="1"/>
</dbReference>
<gene>
    <name evidence="4" type="ORF">TSYNT_6259</name>
</gene>
<dbReference type="InterPro" id="IPR011055">
    <property type="entry name" value="Dup_hybrid_motif"/>
</dbReference>
<evidence type="ECO:0000256" key="1">
    <source>
        <dbReference type="SAM" id="Coils"/>
    </source>
</evidence>
<dbReference type="Proteomes" id="UP000062160">
    <property type="component" value="Unassembled WGS sequence"/>
</dbReference>
<sequence>MKDEKEKFTMMVIPHSGKATFAISVSLKTLKIAGGLLAAIFLISMIFATNIYISRNKFKNKAEELSAVAKDYNALQNQLEFFMKKTSDLEEKMAQIEKLDADLRDLLANDPVLKNSATIQSSKTATKRTTLPSRGSIDRERFINKLEVLEEKIPEEEQSLKELKDAVIQRIDLIAHTPTIYPVQGEITSDFGYRRSPFGTRQEFHDGVDIGASYGTTVVATADGMVTFTGYQAGYGRTVTISHGYGLETSYCHNSSILVKAGQQVKKGQAIAKVGNSGRSTGPHLHYMVKLNGQLQDPKNYLE</sequence>
<dbReference type="PANTHER" id="PTHR21666">
    <property type="entry name" value="PEPTIDASE-RELATED"/>
    <property type="match status" value="1"/>
</dbReference>
<dbReference type="CDD" id="cd12797">
    <property type="entry name" value="M23_peptidase"/>
    <property type="match status" value="1"/>
</dbReference>
<name>A0A0U9HDQ0_9FIRM</name>
<dbReference type="RefSeq" id="WP_059032110.1">
    <property type="nucleotide sequence ID" value="NZ_BSDN01000003.1"/>
</dbReference>
<keyword evidence="2" id="KW-0472">Membrane</keyword>
<protein>
    <submittedName>
        <fullName evidence="4">Murein DD-endopeptidase MepM and murein hydrolase activator NlpD</fullName>
    </submittedName>
</protein>
<evidence type="ECO:0000313" key="4">
    <source>
        <dbReference type="EMBL" id="GAQ24878.1"/>
    </source>
</evidence>
<dbReference type="SUPFAM" id="SSF51261">
    <property type="entry name" value="Duplicated hybrid motif"/>
    <property type="match status" value="1"/>
</dbReference>
<reference evidence="4" key="1">
    <citation type="journal article" date="2016" name="Genome Announc.">
        <title>Draft Genome Sequence of the Syntrophic Lactate-Degrading Bacterium Tepidanaerobacter syntrophicus JLT.</title>
        <authorList>
            <person name="Matsuura N."/>
            <person name="Ohashi A."/>
            <person name="Tourlousse D.M."/>
            <person name="Sekiguchi Y."/>
        </authorList>
    </citation>
    <scope>NUCLEOTIDE SEQUENCE [LARGE SCALE GENOMIC DNA]</scope>
    <source>
        <strain evidence="4">JL</strain>
    </source>
</reference>
<keyword evidence="2" id="KW-0812">Transmembrane</keyword>
<evidence type="ECO:0000313" key="5">
    <source>
        <dbReference type="Proteomes" id="UP000062160"/>
    </source>
</evidence>
<dbReference type="GO" id="GO:0004222">
    <property type="term" value="F:metalloendopeptidase activity"/>
    <property type="evidence" value="ECO:0007669"/>
    <property type="project" value="TreeGrafter"/>
</dbReference>
<keyword evidence="5" id="KW-1185">Reference proteome</keyword>
<keyword evidence="1" id="KW-0175">Coiled coil</keyword>
<dbReference type="InterPro" id="IPR016047">
    <property type="entry name" value="M23ase_b-sheet_dom"/>
</dbReference>
<proteinExistence type="predicted"/>
<feature type="coiled-coil region" evidence="1">
    <location>
        <begin position="139"/>
        <end position="166"/>
    </location>
</feature>
<dbReference type="EMBL" id="DF977000">
    <property type="protein sequence ID" value="GAQ24878.1"/>
    <property type="molecule type" value="Genomic_DNA"/>
</dbReference>
<dbReference type="PANTHER" id="PTHR21666:SF270">
    <property type="entry name" value="MUREIN HYDROLASE ACTIVATOR ENVC"/>
    <property type="match status" value="1"/>
</dbReference>
<dbReference type="InterPro" id="IPR050570">
    <property type="entry name" value="Cell_wall_metabolism_enzyme"/>
</dbReference>
<evidence type="ECO:0000259" key="3">
    <source>
        <dbReference type="Pfam" id="PF01551"/>
    </source>
</evidence>
<organism evidence="4">
    <name type="scientific">Tepidanaerobacter syntrophicus</name>
    <dbReference type="NCBI Taxonomy" id="224999"/>
    <lineage>
        <taxon>Bacteria</taxon>
        <taxon>Bacillati</taxon>
        <taxon>Bacillota</taxon>
        <taxon>Clostridia</taxon>
        <taxon>Thermosediminibacterales</taxon>
        <taxon>Tepidanaerobacteraceae</taxon>
        <taxon>Tepidanaerobacter</taxon>
    </lineage>
</organism>
<dbReference type="STRING" id="224999.GCA_001485475_00884"/>
<feature type="domain" description="M23ase beta-sheet core" evidence="3">
    <location>
        <begin position="204"/>
        <end position="298"/>
    </location>
</feature>